<name>A0A2V5HVW5_9EURO</name>
<comment type="similarity">
    <text evidence="2">Belongs to the AIM9 family.</text>
</comment>
<evidence type="ECO:0000256" key="2">
    <source>
        <dbReference type="ARBA" id="ARBA00005543"/>
    </source>
</evidence>
<accession>A0A2V5HVW5</accession>
<evidence type="ECO:0000256" key="7">
    <source>
        <dbReference type="SAM" id="MobiDB-lite"/>
    </source>
</evidence>
<evidence type="ECO:0000256" key="5">
    <source>
        <dbReference type="ARBA" id="ARBA00023128"/>
    </source>
</evidence>
<feature type="region of interest" description="Disordered" evidence="7">
    <location>
        <begin position="1"/>
        <end position="29"/>
    </location>
</feature>
<dbReference type="InterPro" id="IPR051035">
    <property type="entry name" value="Mito_inheritance_9"/>
</dbReference>
<evidence type="ECO:0000256" key="3">
    <source>
        <dbReference type="ARBA" id="ARBA00016197"/>
    </source>
</evidence>
<gene>
    <name evidence="8" type="ORF">BP00DRAFT_489124</name>
</gene>
<reference evidence="8 9" key="1">
    <citation type="submission" date="2018-02" db="EMBL/GenBank/DDBJ databases">
        <title>The genomes of Aspergillus section Nigri reveals drivers in fungal speciation.</title>
        <authorList>
            <consortium name="DOE Joint Genome Institute"/>
            <person name="Vesth T.C."/>
            <person name="Nybo J."/>
            <person name="Theobald S."/>
            <person name="Brandl J."/>
            <person name="Frisvad J.C."/>
            <person name="Nielsen K.F."/>
            <person name="Lyhne E.K."/>
            <person name="Kogle M.E."/>
            <person name="Kuo A."/>
            <person name="Riley R."/>
            <person name="Clum A."/>
            <person name="Nolan M."/>
            <person name="Lipzen A."/>
            <person name="Salamov A."/>
            <person name="Henrissat B."/>
            <person name="Wiebenga A."/>
            <person name="De vries R.P."/>
            <person name="Grigoriev I.V."/>
            <person name="Mortensen U.H."/>
            <person name="Andersen M.R."/>
            <person name="Baker S.E."/>
        </authorList>
    </citation>
    <scope>NUCLEOTIDE SEQUENCE [LARGE SCALE GENOMIC DNA]</scope>
    <source>
        <strain evidence="8 9">CBS 114.80</strain>
    </source>
</reference>
<evidence type="ECO:0000256" key="4">
    <source>
        <dbReference type="ARBA" id="ARBA00022946"/>
    </source>
</evidence>
<keyword evidence="9" id="KW-1185">Reference proteome</keyword>
<proteinExistence type="inferred from homology"/>
<evidence type="ECO:0000313" key="9">
    <source>
        <dbReference type="Proteomes" id="UP000248817"/>
    </source>
</evidence>
<dbReference type="EMBL" id="KZ825558">
    <property type="protein sequence ID" value="PYI27961.1"/>
    <property type="molecule type" value="Genomic_DNA"/>
</dbReference>
<dbReference type="AlphaFoldDB" id="A0A2V5HVW5"/>
<dbReference type="PANTHER" id="PTHR36091">
    <property type="entry name" value="ALTERED INHERITANCE OF MITOCHONDRIA PROTEIN 9, MITOCHONDRIAL"/>
    <property type="match status" value="1"/>
</dbReference>
<evidence type="ECO:0000313" key="8">
    <source>
        <dbReference type="EMBL" id="PYI27961.1"/>
    </source>
</evidence>
<keyword evidence="4" id="KW-0809">Transit peptide</keyword>
<feature type="compositionally biased region" description="Acidic residues" evidence="7">
    <location>
        <begin position="351"/>
        <end position="362"/>
    </location>
</feature>
<evidence type="ECO:0000256" key="1">
    <source>
        <dbReference type="ARBA" id="ARBA00004173"/>
    </source>
</evidence>
<dbReference type="PANTHER" id="PTHR36091:SF1">
    <property type="entry name" value="ALTERED INHERITANCE OF MITOCHONDRIA PROTEIN 9, MITOCHONDRIAL"/>
    <property type="match status" value="1"/>
</dbReference>
<dbReference type="GO" id="GO:0005739">
    <property type="term" value="C:mitochondrion"/>
    <property type="evidence" value="ECO:0007669"/>
    <property type="project" value="UniProtKB-SubCell"/>
</dbReference>
<dbReference type="Proteomes" id="UP000248817">
    <property type="component" value="Unassembled WGS sequence"/>
</dbReference>
<feature type="region of interest" description="Disordered" evidence="7">
    <location>
        <begin position="336"/>
        <end position="371"/>
    </location>
</feature>
<dbReference type="SUPFAM" id="SSF56112">
    <property type="entry name" value="Protein kinase-like (PK-like)"/>
    <property type="match status" value="1"/>
</dbReference>
<keyword evidence="5" id="KW-0496">Mitochondrion</keyword>
<organism evidence="8 9">
    <name type="scientific">Aspergillus indologenus CBS 114.80</name>
    <dbReference type="NCBI Taxonomy" id="1450541"/>
    <lineage>
        <taxon>Eukaryota</taxon>
        <taxon>Fungi</taxon>
        <taxon>Dikarya</taxon>
        <taxon>Ascomycota</taxon>
        <taxon>Pezizomycotina</taxon>
        <taxon>Eurotiomycetes</taxon>
        <taxon>Eurotiomycetidae</taxon>
        <taxon>Eurotiales</taxon>
        <taxon>Aspergillaceae</taxon>
        <taxon>Aspergillus</taxon>
        <taxon>Aspergillus subgen. Circumdati</taxon>
    </lineage>
</organism>
<dbReference type="InterPro" id="IPR011009">
    <property type="entry name" value="Kinase-like_dom_sf"/>
</dbReference>
<sequence>MGSKPSAGTRSPVGSAAGTGSKAPESAKWPDPYRYTSGRWLNRDELERNSRYIRFDFSALCERAIGLCPGATTIIECEKKEGGFNRVFIFRMDTGTRIVARLPTPIAGPPGLVTNSEVATMTYLRSKLNLAIPNVLEWNDSSSNPVGNEYIVQEHVAGEQLHQRWAAMNSEQHMLCTKALSLAIRKMAALDFPAYGSLYFSDAPLPSEKKVPFEEGYCVGPHCSPVYWNCNPGERELYGGSSPNCGPWNDLRNFGSGLIDTGRARIPREQSVSEGVLSYRGQVHEHQQLLQTSKDVLESLLDDTRIQNAARPTLLHPDFHKRNIYVSATTPRIEPAFISENETPDFAAPPDSEDEDTLEDEKSEAQRARERKDAAICHQTYDVCIKGLVPKLRPARLQDPTLFRLFHSAHTSWRDSAAAVRQELIELSGRWQELGLQGSCPYVPTEEELARHARDYEDFETVQKLKVWLMKSLDTNSDGWVPNEAWEAAREAHRAAYEQWMETAREAEERGDENMTVEKADKLWPWDAR</sequence>
<protein>
    <recommendedName>
        <fullName evidence="3">Altered inheritance of mitochondria protein 9, mitochondrial</fullName>
    </recommendedName>
    <alternativeName>
        <fullName evidence="6">Found in mitochondrial proteome protein 29</fullName>
    </alternativeName>
</protein>
<evidence type="ECO:0000256" key="6">
    <source>
        <dbReference type="ARBA" id="ARBA00031849"/>
    </source>
</evidence>
<comment type="subcellular location">
    <subcellularLocation>
        <location evidence="1">Mitochondrion</location>
    </subcellularLocation>
</comment>